<evidence type="ECO:0000313" key="2">
    <source>
        <dbReference type="Proteomes" id="UP000315295"/>
    </source>
</evidence>
<dbReference type="STRING" id="106549.A0A540KJ80"/>
<dbReference type="EMBL" id="VIEB01001201">
    <property type="protein sequence ID" value="TQD74273.1"/>
    <property type="molecule type" value="Genomic_DNA"/>
</dbReference>
<organism evidence="1 2">
    <name type="scientific">Malus baccata</name>
    <name type="common">Siberian crab apple</name>
    <name type="synonym">Pyrus baccata</name>
    <dbReference type="NCBI Taxonomy" id="106549"/>
    <lineage>
        <taxon>Eukaryota</taxon>
        <taxon>Viridiplantae</taxon>
        <taxon>Streptophyta</taxon>
        <taxon>Embryophyta</taxon>
        <taxon>Tracheophyta</taxon>
        <taxon>Spermatophyta</taxon>
        <taxon>Magnoliopsida</taxon>
        <taxon>eudicotyledons</taxon>
        <taxon>Gunneridae</taxon>
        <taxon>Pentapetalae</taxon>
        <taxon>rosids</taxon>
        <taxon>fabids</taxon>
        <taxon>Rosales</taxon>
        <taxon>Rosaceae</taxon>
        <taxon>Amygdaloideae</taxon>
        <taxon>Maleae</taxon>
        <taxon>Malus</taxon>
    </lineage>
</organism>
<dbReference type="Gene3D" id="1.20.120.1910">
    <property type="entry name" value="Cysteine-tRNA ligase, C-terminal anti-codon recognition domain"/>
    <property type="match status" value="1"/>
</dbReference>
<evidence type="ECO:0000313" key="1">
    <source>
        <dbReference type="EMBL" id="TQD74273.1"/>
    </source>
</evidence>
<dbReference type="InterPro" id="IPR009080">
    <property type="entry name" value="tRNAsynth_Ia_anticodon-bd"/>
</dbReference>
<dbReference type="GO" id="GO:0005524">
    <property type="term" value="F:ATP binding"/>
    <property type="evidence" value="ECO:0007669"/>
    <property type="project" value="InterPro"/>
</dbReference>
<comment type="caution">
    <text evidence="1">The sequence shown here is derived from an EMBL/GenBank/DDBJ whole genome shotgun (WGS) entry which is preliminary data.</text>
</comment>
<dbReference type="AlphaFoldDB" id="A0A540KJ80"/>
<dbReference type="GO" id="GO:0006418">
    <property type="term" value="P:tRNA aminoacylation for protein translation"/>
    <property type="evidence" value="ECO:0007669"/>
    <property type="project" value="InterPro"/>
</dbReference>
<keyword evidence="2" id="KW-1185">Reference proteome</keyword>
<dbReference type="GO" id="GO:0004812">
    <property type="term" value="F:aminoacyl-tRNA ligase activity"/>
    <property type="evidence" value="ECO:0007669"/>
    <property type="project" value="InterPro"/>
</dbReference>
<gene>
    <name evidence="1" type="ORF">C1H46_040207</name>
</gene>
<protein>
    <submittedName>
        <fullName evidence="1">Uncharacterized protein</fullName>
    </submittedName>
</protein>
<proteinExistence type="predicted"/>
<name>A0A540KJ80_MALBA</name>
<dbReference type="SUPFAM" id="SSF47323">
    <property type="entry name" value="Anticodon-binding domain of a subclass of class I aminoacyl-tRNA synthetases"/>
    <property type="match status" value="1"/>
</dbReference>
<reference evidence="1 2" key="1">
    <citation type="journal article" date="2019" name="G3 (Bethesda)">
        <title>Sequencing of a Wild Apple (Malus baccata) Genome Unravels the Differences Between Cultivated and Wild Apple Species Regarding Disease Resistance and Cold Tolerance.</title>
        <authorList>
            <person name="Chen X."/>
        </authorList>
    </citation>
    <scope>NUCLEOTIDE SEQUENCE [LARGE SCALE GENOMIC DNA]</scope>
    <source>
        <strain evidence="2">cv. Shandingzi</strain>
        <tissue evidence="1">Leaves</tissue>
    </source>
</reference>
<sequence>MEESKTRKSGYGLPLPHTLVSLFVEDPTSLPQGVEYEFQTLPVIETFCLQVDAKAIQDGDLLTVYVSTEDPRESSFVPTDVQTAAIQRSKARAVRDYTKADALRQKIKDAGYGLDIHMPLA</sequence>
<dbReference type="Proteomes" id="UP000315295">
    <property type="component" value="Unassembled WGS sequence"/>
</dbReference>
<accession>A0A540KJ80</accession>